<dbReference type="Proteomes" id="UP001596138">
    <property type="component" value="Unassembled WGS sequence"/>
</dbReference>
<dbReference type="InterPro" id="IPR036249">
    <property type="entry name" value="Thioredoxin-like_sf"/>
</dbReference>
<evidence type="ECO:0000256" key="2">
    <source>
        <dbReference type="ARBA" id="ARBA00022714"/>
    </source>
</evidence>
<evidence type="ECO:0000256" key="6">
    <source>
        <dbReference type="ARBA" id="ARBA00034078"/>
    </source>
</evidence>
<dbReference type="InterPro" id="IPR042128">
    <property type="entry name" value="NuoE_dom"/>
</dbReference>
<accession>A0ABW1SXX5</accession>
<dbReference type="EC" id="1.6.5.9" evidence="8"/>
<comment type="cofactor">
    <cofactor evidence="6">
        <name>[2Fe-2S] cluster</name>
        <dbReference type="ChEBI" id="CHEBI:190135"/>
    </cofactor>
</comment>
<keyword evidence="4" id="KW-0408">Iron</keyword>
<evidence type="ECO:0000256" key="3">
    <source>
        <dbReference type="ARBA" id="ARBA00022723"/>
    </source>
</evidence>
<dbReference type="InterPro" id="IPR041921">
    <property type="entry name" value="NuoE_N"/>
</dbReference>
<evidence type="ECO:0000256" key="1">
    <source>
        <dbReference type="ARBA" id="ARBA00010643"/>
    </source>
</evidence>
<dbReference type="Gene3D" id="1.10.10.1590">
    <property type="entry name" value="NADH-quinone oxidoreductase subunit E"/>
    <property type="match status" value="1"/>
</dbReference>
<dbReference type="CDD" id="cd03064">
    <property type="entry name" value="TRX_Fd_NuoE"/>
    <property type="match status" value="1"/>
</dbReference>
<evidence type="ECO:0000256" key="4">
    <source>
        <dbReference type="ARBA" id="ARBA00023004"/>
    </source>
</evidence>
<organism evidence="8 9">
    <name type="scientific">Longivirga aurantiaca</name>
    <dbReference type="NCBI Taxonomy" id="1837743"/>
    <lineage>
        <taxon>Bacteria</taxon>
        <taxon>Bacillati</taxon>
        <taxon>Actinomycetota</taxon>
        <taxon>Actinomycetes</taxon>
        <taxon>Sporichthyales</taxon>
        <taxon>Sporichthyaceae</taxon>
        <taxon>Longivirga</taxon>
    </lineage>
</organism>
<dbReference type="Gene3D" id="3.40.30.10">
    <property type="entry name" value="Glutaredoxin"/>
    <property type="match status" value="1"/>
</dbReference>
<dbReference type="InterPro" id="IPR002023">
    <property type="entry name" value="NuoE-like"/>
</dbReference>
<reference evidence="9" key="1">
    <citation type="journal article" date="2019" name="Int. J. Syst. Evol. Microbiol.">
        <title>The Global Catalogue of Microorganisms (GCM) 10K type strain sequencing project: providing services to taxonomists for standard genome sequencing and annotation.</title>
        <authorList>
            <consortium name="The Broad Institute Genomics Platform"/>
            <consortium name="The Broad Institute Genome Sequencing Center for Infectious Disease"/>
            <person name="Wu L."/>
            <person name="Ma J."/>
        </authorList>
    </citation>
    <scope>NUCLEOTIDE SEQUENCE [LARGE SCALE GENOMIC DNA]</scope>
    <source>
        <strain evidence="9">CGMCC 4.7317</strain>
    </source>
</reference>
<dbReference type="Pfam" id="PF01257">
    <property type="entry name" value="2Fe-2S_thioredx"/>
    <property type="match status" value="1"/>
</dbReference>
<sequence>MKATGARTTTDEARETTVDAGLTEQTRADAVELAGRYPESRSALLPMLHLVQSAEGRVTPAGIALCAEVLDLTTAEVAAVATFYTMYKRHKVGRYHVGVCTNTLCAVLGGDAIWTALSERLGVGHDEVTADGTISLERIECQAACTHAPVMTANWEFLDDMDVPRALEVVERLKAGEEVFSTRGPRIGTFEEIERTLAGFEDGLVAEGRTDARMTAGLEYAKANGMAAPAGPATSPLVKTEG</sequence>
<evidence type="ECO:0000256" key="7">
    <source>
        <dbReference type="SAM" id="MobiDB-lite"/>
    </source>
</evidence>
<comment type="similarity">
    <text evidence="1">Belongs to the complex I 24 kDa subunit family.</text>
</comment>
<dbReference type="SUPFAM" id="SSF52833">
    <property type="entry name" value="Thioredoxin-like"/>
    <property type="match status" value="1"/>
</dbReference>
<keyword evidence="2" id="KW-0001">2Fe-2S</keyword>
<dbReference type="PIRSF" id="PIRSF000216">
    <property type="entry name" value="NADH_DH_24kDa"/>
    <property type="match status" value="1"/>
</dbReference>
<keyword evidence="3" id="KW-0479">Metal-binding</keyword>
<feature type="region of interest" description="Disordered" evidence="7">
    <location>
        <begin position="1"/>
        <end position="22"/>
    </location>
</feature>
<keyword evidence="5" id="KW-0411">Iron-sulfur</keyword>
<dbReference type="PANTHER" id="PTHR10371">
    <property type="entry name" value="NADH DEHYDROGENASE UBIQUINONE FLAVOPROTEIN 2, MITOCHONDRIAL"/>
    <property type="match status" value="1"/>
</dbReference>
<evidence type="ECO:0000256" key="5">
    <source>
        <dbReference type="ARBA" id="ARBA00023014"/>
    </source>
</evidence>
<dbReference type="PANTHER" id="PTHR10371:SF3">
    <property type="entry name" value="NADH DEHYDROGENASE [UBIQUINONE] FLAVOPROTEIN 2, MITOCHONDRIAL"/>
    <property type="match status" value="1"/>
</dbReference>
<protein>
    <submittedName>
        <fullName evidence="8">NADH-quinone oxidoreductase subunit NuoE</fullName>
        <ecNumber evidence="8">1.6.5.9</ecNumber>
    </submittedName>
</protein>
<keyword evidence="9" id="KW-1185">Reference proteome</keyword>
<evidence type="ECO:0000313" key="8">
    <source>
        <dbReference type="EMBL" id="MFC6237136.1"/>
    </source>
</evidence>
<dbReference type="NCBIfam" id="NF005721">
    <property type="entry name" value="PRK07539.1-1"/>
    <property type="match status" value="1"/>
</dbReference>
<comment type="caution">
    <text evidence="8">The sequence shown here is derived from an EMBL/GenBank/DDBJ whole genome shotgun (WGS) entry which is preliminary data.</text>
</comment>
<dbReference type="GO" id="GO:0050136">
    <property type="term" value="F:NADH dehydrogenase (quinone) (non-electrogenic) activity"/>
    <property type="evidence" value="ECO:0007669"/>
    <property type="project" value="UniProtKB-EC"/>
</dbReference>
<proteinExistence type="inferred from homology"/>
<keyword evidence="8" id="KW-0560">Oxidoreductase</keyword>
<dbReference type="EMBL" id="JBHSTI010000008">
    <property type="protein sequence ID" value="MFC6237136.1"/>
    <property type="molecule type" value="Genomic_DNA"/>
</dbReference>
<gene>
    <name evidence="8" type="primary">nuoE</name>
    <name evidence="8" type="ORF">ACFQGU_04555</name>
</gene>
<dbReference type="RefSeq" id="WP_386764182.1">
    <property type="nucleotide sequence ID" value="NZ_JBHSTI010000008.1"/>
</dbReference>
<name>A0ABW1SXX5_9ACTN</name>
<evidence type="ECO:0000313" key="9">
    <source>
        <dbReference type="Proteomes" id="UP001596138"/>
    </source>
</evidence>